<proteinExistence type="predicted"/>
<gene>
    <name evidence="1" type="ORF">F2P45_15460</name>
</gene>
<evidence type="ECO:0000313" key="2">
    <source>
        <dbReference type="Proteomes" id="UP000609726"/>
    </source>
</evidence>
<name>A0ABX0NUQ1_9BURK</name>
<protein>
    <submittedName>
        <fullName evidence="1">Uncharacterized protein</fullName>
    </submittedName>
</protein>
<organism evidence="1 2">
    <name type="scientific">Massilia mucilaginosa</name>
    <dbReference type="NCBI Taxonomy" id="2609282"/>
    <lineage>
        <taxon>Bacteria</taxon>
        <taxon>Pseudomonadati</taxon>
        <taxon>Pseudomonadota</taxon>
        <taxon>Betaproteobacteria</taxon>
        <taxon>Burkholderiales</taxon>
        <taxon>Oxalobacteraceae</taxon>
        <taxon>Telluria group</taxon>
        <taxon>Massilia</taxon>
    </lineage>
</organism>
<accession>A0ABX0NUQ1</accession>
<sequence>MCFVRDLACAHHDDRRRLVAGRHRRMHLAHAAGTGQHPIRAPLHETQAGQLLDFAVRQGANVMIIFINGEAGGSGHGDGGTREPVRQCWQEYLIDHLAELLSAVGKGVPVMKEHGMIPFNDRIFSVNTTDE</sequence>
<comment type="caution">
    <text evidence="1">The sequence shown here is derived from an EMBL/GenBank/DDBJ whole genome shotgun (WGS) entry which is preliminary data.</text>
</comment>
<dbReference type="EMBL" id="WHJH01000016">
    <property type="protein sequence ID" value="NHZ90405.1"/>
    <property type="molecule type" value="Genomic_DNA"/>
</dbReference>
<reference evidence="1 2" key="1">
    <citation type="submission" date="2019-10" db="EMBL/GenBank/DDBJ databases">
        <title>Taxonomy of Antarctic Massilia spp.: description of Massilia rubra sp. nov., Massilia aquatica sp. nov., Massilia mucilaginosa sp. nov., Massilia frigida sp. nov. isolated from streams, lakes and regoliths.</title>
        <authorList>
            <person name="Holochova P."/>
            <person name="Sedlacek I."/>
            <person name="Kralova S."/>
            <person name="Maslanova I."/>
            <person name="Busse H.-J."/>
            <person name="Stankova E."/>
            <person name="Vrbovska V."/>
            <person name="Kovarovic V."/>
            <person name="Bartak M."/>
            <person name="Svec P."/>
            <person name="Pantucek R."/>
        </authorList>
    </citation>
    <scope>NUCLEOTIDE SEQUENCE [LARGE SCALE GENOMIC DNA]</scope>
    <source>
        <strain evidence="1 2">CCM 8733</strain>
    </source>
</reference>
<keyword evidence="2" id="KW-1185">Reference proteome</keyword>
<evidence type="ECO:0000313" key="1">
    <source>
        <dbReference type="EMBL" id="NHZ90405.1"/>
    </source>
</evidence>
<dbReference type="Proteomes" id="UP000609726">
    <property type="component" value="Unassembled WGS sequence"/>
</dbReference>